<proteinExistence type="inferred from homology"/>
<dbReference type="Pfam" id="PF00528">
    <property type="entry name" value="BPD_transp_1"/>
    <property type="match status" value="1"/>
</dbReference>
<dbReference type="PROSITE" id="PS50928">
    <property type="entry name" value="ABC_TM1"/>
    <property type="match status" value="1"/>
</dbReference>
<organism evidence="10 11">
    <name type="scientific">Leisingera caerulea</name>
    <name type="common">Phaeobacter caeruleus</name>
    <dbReference type="NCBI Taxonomy" id="506591"/>
    <lineage>
        <taxon>Bacteria</taxon>
        <taxon>Pseudomonadati</taxon>
        <taxon>Pseudomonadota</taxon>
        <taxon>Alphaproteobacteria</taxon>
        <taxon>Rhodobacterales</taxon>
        <taxon>Roseobacteraceae</taxon>
        <taxon>Leisingera</taxon>
    </lineage>
</organism>
<gene>
    <name evidence="10" type="ORF">K3721_20790</name>
</gene>
<evidence type="ECO:0000256" key="1">
    <source>
        <dbReference type="ARBA" id="ARBA00004651"/>
    </source>
</evidence>
<dbReference type="InterPro" id="IPR051789">
    <property type="entry name" value="Bact_Polyamine_Transport"/>
</dbReference>
<dbReference type="EMBL" id="CP081074">
    <property type="protein sequence ID" value="UWQ56360.1"/>
    <property type="molecule type" value="Genomic_DNA"/>
</dbReference>
<feature type="transmembrane region" description="Helical" evidence="8">
    <location>
        <begin position="72"/>
        <end position="94"/>
    </location>
</feature>
<dbReference type="GO" id="GO:0055085">
    <property type="term" value="P:transmembrane transport"/>
    <property type="evidence" value="ECO:0007669"/>
    <property type="project" value="InterPro"/>
</dbReference>
<evidence type="ECO:0000259" key="9">
    <source>
        <dbReference type="PROSITE" id="PS50928"/>
    </source>
</evidence>
<evidence type="ECO:0000256" key="5">
    <source>
        <dbReference type="ARBA" id="ARBA00022692"/>
    </source>
</evidence>
<dbReference type="GO" id="GO:0005886">
    <property type="term" value="C:plasma membrane"/>
    <property type="evidence" value="ECO:0007669"/>
    <property type="project" value="UniProtKB-SubCell"/>
</dbReference>
<dbReference type="AlphaFoldDB" id="A0A9Q9LYT6"/>
<evidence type="ECO:0000256" key="3">
    <source>
        <dbReference type="ARBA" id="ARBA00022448"/>
    </source>
</evidence>
<name>A0A9Q9LYT6_LEICA</name>
<dbReference type="Gene3D" id="1.10.3720.10">
    <property type="entry name" value="MetI-like"/>
    <property type="match status" value="1"/>
</dbReference>
<feature type="transmembrane region" description="Helical" evidence="8">
    <location>
        <begin position="235"/>
        <end position="256"/>
    </location>
</feature>
<evidence type="ECO:0000256" key="4">
    <source>
        <dbReference type="ARBA" id="ARBA00022475"/>
    </source>
</evidence>
<keyword evidence="3 8" id="KW-0813">Transport</keyword>
<geneLocation type="plasmid" evidence="10 11">
    <name>unnamed4</name>
</geneLocation>
<feature type="transmembrane region" description="Helical" evidence="8">
    <location>
        <begin position="136"/>
        <end position="155"/>
    </location>
</feature>
<evidence type="ECO:0000256" key="7">
    <source>
        <dbReference type="ARBA" id="ARBA00023136"/>
    </source>
</evidence>
<evidence type="ECO:0000313" key="11">
    <source>
        <dbReference type="Proteomes" id="UP001058713"/>
    </source>
</evidence>
<feature type="transmembrane region" description="Helical" evidence="8">
    <location>
        <begin position="106"/>
        <end position="130"/>
    </location>
</feature>
<comment type="similarity">
    <text evidence="2">Belongs to the binding-protein-dependent transport system permease family. CysTW subfamily.</text>
</comment>
<dbReference type="Proteomes" id="UP001058713">
    <property type="component" value="Plasmid unnamed4"/>
</dbReference>
<evidence type="ECO:0000256" key="6">
    <source>
        <dbReference type="ARBA" id="ARBA00022989"/>
    </source>
</evidence>
<feature type="transmembrane region" description="Helical" evidence="8">
    <location>
        <begin position="188"/>
        <end position="215"/>
    </location>
</feature>
<sequence length="267" mass="29322">MSKPLRRPFRFPWLLAYAIGYLIFLYLPVLLLPLFSFNDGTIVAFPMKGFTLKWYAQLGAQDTLLQAMANSLIVGAVTALVATSLGLFAARAYVRYRFKGREVSEGLVMLPLVIPGIIVASSMLVLFISLGLKPSLTTVILGHVFVALPFAVSIMKSAFDDFDQSLEEAAFDLGETVIGTFRRVTLPIVAPGIVASLLVTFTVSFDEFVLAFFLSGNQPTLPVYIWSQIRFPAKLPNTLALGSLLLLASVLLLLTAEYFRRRSTKSA</sequence>
<dbReference type="PANTHER" id="PTHR43848:SF2">
    <property type="entry name" value="PUTRESCINE TRANSPORT SYSTEM PERMEASE PROTEIN POTI"/>
    <property type="match status" value="1"/>
</dbReference>
<feature type="transmembrane region" description="Helical" evidence="8">
    <location>
        <begin position="12"/>
        <end position="35"/>
    </location>
</feature>
<dbReference type="InterPro" id="IPR000515">
    <property type="entry name" value="MetI-like"/>
</dbReference>
<keyword evidence="6 8" id="KW-1133">Transmembrane helix</keyword>
<feature type="domain" description="ABC transmembrane type-1" evidence="9">
    <location>
        <begin position="68"/>
        <end position="256"/>
    </location>
</feature>
<comment type="subcellular location">
    <subcellularLocation>
        <location evidence="1 8">Cell membrane</location>
        <topology evidence="1 8">Multi-pass membrane protein</topology>
    </subcellularLocation>
</comment>
<keyword evidence="4" id="KW-1003">Cell membrane</keyword>
<dbReference type="SUPFAM" id="SSF161098">
    <property type="entry name" value="MetI-like"/>
    <property type="match status" value="1"/>
</dbReference>
<dbReference type="InterPro" id="IPR035906">
    <property type="entry name" value="MetI-like_sf"/>
</dbReference>
<protein>
    <submittedName>
        <fullName evidence="10">ABC transporter permease</fullName>
    </submittedName>
</protein>
<keyword evidence="5 8" id="KW-0812">Transmembrane</keyword>
<dbReference type="RefSeq" id="WP_259970119.1">
    <property type="nucleotide sequence ID" value="NZ_CP081074.1"/>
</dbReference>
<dbReference type="PANTHER" id="PTHR43848">
    <property type="entry name" value="PUTRESCINE TRANSPORT SYSTEM PERMEASE PROTEIN POTI"/>
    <property type="match status" value="1"/>
</dbReference>
<keyword evidence="10" id="KW-0614">Plasmid</keyword>
<dbReference type="KEGG" id="lcae:K3721_20790"/>
<accession>A0A9Q9LYT6</accession>
<evidence type="ECO:0000256" key="2">
    <source>
        <dbReference type="ARBA" id="ARBA00007069"/>
    </source>
</evidence>
<reference evidence="10" key="1">
    <citation type="submission" date="2021-08" db="EMBL/GenBank/DDBJ databases">
        <authorList>
            <person name="Nwanade C."/>
            <person name="Wang M."/>
            <person name="Masoudi A."/>
            <person name="Yu Z."/>
            <person name="Liu J."/>
        </authorList>
    </citation>
    <scope>NUCLEOTIDE SEQUENCE</scope>
    <source>
        <strain evidence="10">S122</strain>
        <plasmid evidence="10">unnamed4</plasmid>
    </source>
</reference>
<dbReference type="CDD" id="cd06261">
    <property type="entry name" value="TM_PBP2"/>
    <property type="match status" value="1"/>
</dbReference>
<keyword evidence="7 8" id="KW-0472">Membrane</keyword>
<evidence type="ECO:0000313" key="10">
    <source>
        <dbReference type="EMBL" id="UWQ56360.1"/>
    </source>
</evidence>
<evidence type="ECO:0000256" key="8">
    <source>
        <dbReference type="RuleBase" id="RU363032"/>
    </source>
</evidence>